<dbReference type="Proteomes" id="UP000054495">
    <property type="component" value="Unassembled WGS sequence"/>
</dbReference>
<sequence>MEECEALCTCIAVLCSGRLISIGPSQSLKSRHANNLVLQIVMKSLSDREQIPAKPADRMSVLFKSVQSMTADIPISDFCLTQASLTDVFVILNQKYKEQE</sequence>
<dbReference type="GO" id="GO:0005319">
    <property type="term" value="F:lipid transporter activity"/>
    <property type="evidence" value="ECO:0007669"/>
    <property type="project" value="TreeGrafter"/>
</dbReference>
<evidence type="ECO:0000313" key="1">
    <source>
        <dbReference type="EMBL" id="EPB79815.1"/>
    </source>
</evidence>
<keyword evidence="2" id="KW-1185">Reference proteome</keyword>
<dbReference type="EMBL" id="KE124788">
    <property type="protein sequence ID" value="EPB79815.1"/>
    <property type="molecule type" value="Genomic_DNA"/>
</dbReference>
<dbReference type="GO" id="GO:0140359">
    <property type="term" value="F:ABC-type transporter activity"/>
    <property type="evidence" value="ECO:0007669"/>
    <property type="project" value="InterPro"/>
</dbReference>
<protein>
    <submittedName>
        <fullName evidence="1">Uncharacterized protein</fullName>
    </submittedName>
</protein>
<dbReference type="PANTHER" id="PTHR19229:SF250">
    <property type="entry name" value="ABC TRANSPORTER DOMAIN-CONTAINING PROTEIN-RELATED"/>
    <property type="match status" value="1"/>
</dbReference>
<proteinExistence type="predicted"/>
<dbReference type="AlphaFoldDB" id="A0A0D6M6U6"/>
<accession>A0A0D6M6U6</accession>
<dbReference type="InterPro" id="IPR026082">
    <property type="entry name" value="ABCA"/>
</dbReference>
<organism evidence="1 2">
    <name type="scientific">Ancylostoma ceylanicum</name>
    <dbReference type="NCBI Taxonomy" id="53326"/>
    <lineage>
        <taxon>Eukaryota</taxon>
        <taxon>Metazoa</taxon>
        <taxon>Ecdysozoa</taxon>
        <taxon>Nematoda</taxon>
        <taxon>Chromadorea</taxon>
        <taxon>Rhabditida</taxon>
        <taxon>Rhabditina</taxon>
        <taxon>Rhabditomorpha</taxon>
        <taxon>Strongyloidea</taxon>
        <taxon>Ancylostomatidae</taxon>
        <taxon>Ancylostomatinae</taxon>
        <taxon>Ancylostoma</taxon>
    </lineage>
</organism>
<name>A0A0D6M6U6_9BILA</name>
<evidence type="ECO:0000313" key="2">
    <source>
        <dbReference type="Proteomes" id="UP000054495"/>
    </source>
</evidence>
<gene>
    <name evidence="1" type="ORF">ANCCEY_01026</name>
</gene>
<dbReference type="PANTHER" id="PTHR19229">
    <property type="entry name" value="ATP-BINDING CASSETTE TRANSPORTER SUBFAMILY A ABCA"/>
    <property type="match status" value="1"/>
</dbReference>
<reference evidence="1 2" key="1">
    <citation type="submission" date="2013-05" db="EMBL/GenBank/DDBJ databases">
        <title>Draft genome of the parasitic nematode Anyclostoma ceylanicum.</title>
        <authorList>
            <person name="Mitreva M."/>
        </authorList>
    </citation>
    <scope>NUCLEOTIDE SEQUENCE [LARGE SCALE GENOMIC DNA]</scope>
</reference>
<dbReference type="GO" id="GO:0016020">
    <property type="term" value="C:membrane"/>
    <property type="evidence" value="ECO:0007669"/>
    <property type="project" value="InterPro"/>
</dbReference>